<dbReference type="Pfam" id="PF01494">
    <property type="entry name" value="FAD_binding_3"/>
    <property type="match status" value="1"/>
</dbReference>
<evidence type="ECO:0000259" key="4">
    <source>
        <dbReference type="Pfam" id="PF01494"/>
    </source>
</evidence>
<keyword evidence="3" id="KW-0274">FAD</keyword>
<evidence type="ECO:0000313" key="5">
    <source>
        <dbReference type="EMBL" id="MFC4200368.1"/>
    </source>
</evidence>
<dbReference type="EMBL" id="JBHSBV010000002">
    <property type="protein sequence ID" value="MFC4200368.1"/>
    <property type="molecule type" value="Genomic_DNA"/>
</dbReference>
<gene>
    <name evidence="5" type="ORF">ACFOY1_05315</name>
</gene>
<organism evidence="5 6">
    <name type="scientific">Candidimonas humi</name>
    <dbReference type="NCBI Taxonomy" id="683355"/>
    <lineage>
        <taxon>Bacteria</taxon>
        <taxon>Pseudomonadati</taxon>
        <taxon>Pseudomonadota</taxon>
        <taxon>Betaproteobacteria</taxon>
        <taxon>Burkholderiales</taxon>
        <taxon>Alcaligenaceae</taxon>
        <taxon>Candidimonas</taxon>
    </lineage>
</organism>
<comment type="cofactor">
    <cofactor evidence="1">
        <name>FAD</name>
        <dbReference type="ChEBI" id="CHEBI:57692"/>
    </cofactor>
</comment>
<reference evidence="6" key="1">
    <citation type="journal article" date="2019" name="Int. J. Syst. Evol. Microbiol.">
        <title>The Global Catalogue of Microorganisms (GCM) 10K type strain sequencing project: providing services to taxonomists for standard genome sequencing and annotation.</title>
        <authorList>
            <consortium name="The Broad Institute Genomics Platform"/>
            <consortium name="The Broad Institute Genome Sequencing Center for Infectious Disease"/>
            <person name="Wu L."/>
            <person name="Ma J."/>
        </authorList>
    </citation>
    <scope>NUCLEOTIDE SEQUENCE [LARGE SCALE GENOMIC DNA]</scope>
    <source>
        <strain evidence="6">LMG 24813</strain>
    </source>
</reference>
<dbReference type="Pfam" id="PF21274">
    <property type="entry name" value="Rng_hyd_C"/>
    <property type="match status" value="1"/>
</dbReference>
<evidence type="ECO:0000256" key="2">
    <source>
        <dbReference type="ARBA" id="ARBA00022630"/>
    </source>
</evidence>
<dbReference type="RefSeq" id="WP_217964372.1">
    <property type="nucleotide sequence ID" value="NZ_JAHTBN010000003.1"/>
</dbReference>
<evidence type="ECO:0000313" key="6">
    <source>
        <dbReference type="Proteomes" id="UP001595848"/>
    </source>
</evidence>
<dbReference type="PANTHER" id="PTHR43004">
    <property type="entry name" value="TRK SYSTEM POTASSIUM UPTAKE PROTEIN"/>
    <property type="match status" value="1"/>
</dbReference>
<keyword evidence="5" id="KW-0503">Monooxygenase</keyword>
<accession>A0ABV8NWY2</accession>
<evidence type="ECO:0000256" key="3">
    <source>
        <dbReference type="ARBA" id="ARBA00022827"/>
    </source>
</evidence>
<dbReference type="Proteomes" id="UP001595848">
    <property type="component" value="Unassembled WGS sequence"/>
</dbReference>
<proteinExistence type="predicted"/>
<protein>
    <submittedName>
        <fullName evidence="5">FAD-dependent monooxygenase</fullName>
    </submittedName>
</protein>
<keyword evidence="5" id="KW-0560">Oxidoreductase</keyword>
<keyword evidence="6" id="KW-1185">Reference proteome</keyword>
<feature type="domain" description="FAD-binding" evidence="4">
    <location>
        <begin position="13"/>
        <end position="385"/>
    </location>
</feature>
<dbReference type="PANTHER" id="PTHR43004:SF19">
    <property type="entry name" value="BINDING MONOOXYGENASE, PUTATIVE (JCVI)-RELATED"/>
    <property type="match status" value="1"/>
</dbReference>
<name>A0ABV8NWY2_9BURK</name>
<sequence>MSETDITSTDIRVPVLIVGGGGCGLSSSIFLSDHGVESLLIERHEHPSPMPKARYLNQRTMEIFRQHGLADEIYGRAFPIDYMAKMRWCTSLGGDGPLDRRKLFEMDAFGGGSLKERYALDSPCMSTIYPQVRLEPVLRQAAGQRAPGRLAFNTELVELTQDEHEVQAIVRHRDTGEKSRIIAEYVIGADGGKIINTMVGARLEGTPELIDMVTVYFKADLSEYIDDDHVMTFWFANPDGDPSSWGTGVLGKLGPNHFDRHSEEWIFHFSFPPGQQYSTDPETLVERIRSLLKIPALSPEILGIGSWIVQGVLADRYRYGRVLIAGDSAHRHTPTTGLGLNSAIQDAHNLAWKLAMVLKGQAGDALLDTYESERRPVGARNVDWALFTFSNHLMTGPAIGIVPGDSRRTKESFDALLSDTEDGRARRHRFETAMQIHRTEFQAHDLEIGYCYTDGAVVPDGSPVPQPDPAGFEHVPSSRPGCRLPHAWLRKDGQRLSTQDLIVGDAFVLIVANNNKKWADLGAQAAQAAGVPLQIVSVGPDAEYIPQDDAWATLRGIGADGALLVRPDQHVAWRCRELPLSDASGEQALIRILISILTTLTRQASQPAPSISGVPA</sequence>
<dbReference type="InterPro" id="IPR050641">
    <property type="entry name" value="RIFMO-like"/>
</dbReference>
<dbReference type="InterPro" id="IPR002938">
    <property type="entry name" value="FAD-bd"/>
</dbReference>
<evidence type="ECO:0000256" key="1">
    <source>
        <dbReference type="ARBA" id="ARBA00001974"/>
    </source>
</evidence>
<comment type="caution">
    <text evidence="5">The sequence shown here is derived from an EMBL/GenBank/DDBJ whole genome shotgun (WGS) entry which is preliminary data.</text>
</comment>
<dbReference type="GO" id="GO:0004497">
    <property type="term" value="F:monooxygenase activity"/>
    <property type="evidence" value="ECO:0007669"/>
    <property type="project" value="UniProtKB-KW"/>
</dbReference>
<keyword evidence="2" id="KW-0285">Flavoprotein</keyword>